<keyword evidence="1" id="KW-0645">Protease</keyword>
<dbReference type="InterPro" id="IPR008979">
    <property type="entry name" value="Galactose-bd-like_sf"/>
</dbReference>
<dbReference type="SUPFAM" id="SSF49785">
    <property type="entry name" value="Galactose-binding domain-like"/>
    <property type="match status" value="1"/>
</dbReference>
<feature type="domain" description="P/Homo B" evidence="3">
    <location>
        <begin position="38"/>
        <end position="158"/>
    </location>
</feature>
<keyword evidence="2" id="KW-0378">Hydrolase</keyword>
<protein>
    <recommendedName>
        <fullName evidence="3">P/Homo B domain-containing protein</fullName>
    </recommendedName>
</protein>
<dbReference type="InterPro" id="IPR002884">
    <property type="entry name" value="P_dom"/>
</dbReference>
<evidence type="ECO:0000259" key="3">
    <source>
        <dbReference type="PROSITE" id="PS51829"/>
    </source>
</evidence>
<dbReference type="GO" id="GO:0004252">
    <property type="term" value="F:serine-type endopeptidase activity"/>
    <property type="evidence" value="ECO:0007669"/>
    <property type="project" value="InterPro"/>
</dbReference>
<comment type="caution">
    <text evidence="4">The sequence shown here is derived from an EMBL/GenBank/DDBJ whole genome shotgun (WGS) entry which is preliminary data.</text>
</comment>
<reference evidence="4 5" key="1">
    <citation type="submission" date="2018-10" db="EMBL/GenBank/DDBJ databases">
        <title>The genome of Lysobacter enzymogenes OH11.</title>
        <authorList>
            <person name="Liu F."/>
            <person name="Zhao Y."/>
            <person name="Qian G."/>
            <person name="Chen Y."/>
            <person name="Xu H."/>
        </authorList>
    </citation>
    <scope>NUCLEOTIDE SEQUENCE [LARGE SCALE GENOMIC DNA]</scope>
    <source>
        <strain evidence="4 5">OH11</strain>
    </source>
</reference>
<accession>A0A3N2REU7</accession>
<dbReference type="Gene3D" id="2.60.120.260">
    <property type="entry name" value="Galactose-binding domain-like"/>
    <property type="match status" value="1"/>
</dbReference>
<sequence length="158" mass="16278">MRRDRDRGAGPGRCRGLRLRADVSAAFAAVGVDCPGGTGPGPGPGTQTYSNGTDVAIGDNTTVESSIAVSGRSGNAPANASVSLNIVHTYRGDLKVDLVAPDGSLYNLHNRGGGSADNLSGSFPLDLSSETLNGTWKLRVNDNASNDTGRIDSWSITF</sequence>
<dbReference type="GO" id="GO:0006508">
    <property type="term" value="P:proteolysis"/>
    <property type="evidence" value="ECO:0007669"/>
    <property type="project" value="UniProtKB-KW"/>
</dbReference>
<evidence type="ECO:0000256" key="2">
    <source>
        <dbReference type="ARBA" id="ARBA00022801"/>
    </source>
</evidence>
<dbReference type="PROSITE" id="PS51829">
    <property type="entry name" value="P_HOMO_B"/>
    <property type="match status" value="1"/>
</dbReference>
<name>A0A3N2REU7_LYSEN</name>
<dbReference type="AlphaFoldDB" id="A0A3N2REU7"/>
<organism evidence="4 5">
    <name type="scientific">Lysobacter enzymogenes</name>
    <dbReference type="NCBI Taxonomy" id="69"/>
    <lineage>
        <taxon>Bacteria</taxon>
        <taxon>Pseudomonadati</taxon>
        <taxon>Pseudomonadota</taxon>
        <taxon>Gammaproteobacteria</taxon>
        <taxon>Lysobacterales</taxon>
        <taxon>Lysobacteraceae</taxon>
        <taxon>Lysobacter</taxon>
    </lineage>
</organism>
<evidence type="ECO:0000313" key="4">
    <source>
        <dbReference type="EMBL" id="ROU05993.1"/>
    </source>
</evidence>
<evidence type="ECO:0000256" key="1">
    <source>
        <dbReference type="ARBA" id="ARBA00022670"/>
    </source>
</evidence>
<dbReference type="EMBL" id="RCTY01000039">
    <property type="protein sequence ID" value="ROU05993.1"/>
    <property type="molecule type" value="Genomic_DNA"/>
</dbReference>
<evidence type="ECO:0000313" key="5">
    <source>
        <dbReference type="Proteomes" id="UP000275910"/>
    </source>
</evidence>
<dbReference type="Pfam" id="PF01483">
    <property type="entry name" value="P_proprotein"/>
    <property type="match status" value="1"/>
</dbReference>
<dbReference type="Proteomes" id="UP000275910">
    <property type="component" value="Unassembled WGS sequence"/>
</dbReference>
<gene>
    <name evidence="4" type="ORF">D9T17_15795</name>
</gene>
<dbReference type="FunFam" id="2.60.120.260:FF:000149">
    <property type="entry name" value="Leupeptin-inactivating enzyme 1"/>
    <property type="match status" value="1"/>
</dbReference>
<proteinExistence type="predicted"/>